<reference evidence="1" key="1">
    <citation type="submission" date="2019-11" db="EMBL/GenBank/DDBJ databases">
        <title>Nori genome reveals adaptations in red seaweeds to the harsh intertidal environment.</title>
        <authorList>
            <person name="Wang D."/>
            <person name="Mao Y."/>
        </authorList>
    </citation>
    <scope>NUCLEOTIDE SEQUENCE</scope>
    <source>
        <tissue evidence="1">Gametophyte</tissue>
    </source>
</reference>
<proteinExistence type="predicted"/>
<dbReference type="Proteomes" id="UP000798662">
    <property type="component" value="Chromosome 1"/>
</dbReference>
<sequence length="171" mass="17510">MKTATVTVVAALVLASSAIVAVAQHAPLTHGAPGYGAPAHRGGPAHGVPVIDRTAAHGEELHPAAAVGHAPVHVAVVAPPPLTRFALQPAAKTGHDGAPAQPEPAPPGAQARKMSVDEESATKERSSKKRSAKKRDDAEQVVVCAMDGFLYATLVTEHGRVSCILTEGVQR</sequence>
<comment type="caution">
    <text evidence="1">The sequence shown here is derived from an EMBL/GenBank/DDBJ whole genome shotgun (WGS) entry which is preliminary data.</text>
</comment>
<evidence type="ECO:0000313" key="1">
    <source>
        <dbReference type="EMBL" id="KAK1862496.1"/>
    </source>
</evidence>
<gene>
    <name evidence="1" type="ORF">I4F81_005064</name>
</gene>
<organism evidence="1 2">
    <name type="scientific">Pyropia yezoensis</name>
    <name type="common">Susabi-nori</name>
    <name type="synonym">Porphyra yezoensis</name>
    <dbReference type="NCBI Taxonomy" id="2788"/>
    <lineage>
        <taxon>Eukaryota</taxon>
        <taxon>Rhodophyta</taxon>
        <taxon>Bangiophyceae</taxon>
        <taxon>Bangiales</taxon>
        <taxon>Bangiaceae</taxon>
        <taxon>Pyropia</taxon>
    </lineage>
</organism>
<accession>A0ACC3BXR6</accession>
<name>A0ACC3BXR6_PYRYE</name>
<keyword evidence="2" id="KW-1185">Reference proteome</keyword>
<protein>
    <submittedName>
        <fullName evidence="1">Uncharacterized protein</fullName>
    </submittedName>
</protein>
<evidence type="ECO:0000313" key="2">
    <source>
        <dbReference type="Proteomes" id="UP000798662"/>
    </source>
</evidence>
<dbReference type="EMBL" id="CM020618">
    <property type="protein sequence ID" value="KAK1862496.1"/>
    <property type="molecule type" value="Genomic_DNA"/>
</dbReference>